<protein>
    <submittedName>
        <fullName evidence="3">Uncharacterized protein</fullName>
    </submittedName>
</protein>
<dbReference type="EMBL" id="AWGJ01000013">
    <property type="protein sequence ID" value="ODN73357.1"/>
    <property type="molecule type" value="Genomic_DNA"/>
</dbReference>
<keyword evidence="2" id="KW-0812">Transmembrane</keyword>
<sequence>MSQPIELEAPIRPKEGEPGFVGLLVKSVFEPGANAAVVLAMNVCFFFLILTLFGLAVLTQWNKHVLLLLGVTTLLWASMAWFVLELTRVQNHPSNMPLSAEIPEDQASLSDELKKEK</sequence>
<dbReference type="GO" id="GO:0070072">
    <property type="term" value="P:vacuolar proton-transporting V-type ATPase complex assembly"/>
    <property type="evidence" value="ECO:0007669"/>
    <property type="project" value="InterPro"/>
</dbReference>
<dbReference type="GeneID" id="30159206"/>
<dbReference type="OrthoDB" id="9626941at2759"/>
<keyword evidence="2" id="KW-1133">Transmembrane helix</keyword>
<evidence type="ECO:0000313" key="3">
    <source>
        <dbReference type="EMBL" id="ODN73357.1"/>
    </source>
</evidence>
<feature type="transmembrane region" description="Helical" evidence="2">
    <location>
        <begin position="35"/>
        <end position="58"/>
    </location>
</feature>
<feature type="transmembrane region" description="Helical" evidence="2">
    <location>
        <begin position="65"/>
        <end position="84"/>
    </location>
</feature>
<gene>
    <name evidence="3" type="ORF">L202_07897</name>
</gene>
<dbReference type="PANTHER" id="PTHR28251:SF1">
    <property type="entry name" value="V-TYPE ATPASE ASSEMBLY FACTOR PKR1"/>
    <property type="match status" value="1"/>
</dbReference>
<dbReference type="AlphaFoldDB" id="A0A1E3HAI2"/>
<reference evidence="3 4" key="1">
    <citation type="submission" date="2016-06" db="EMBL/GenBank/DDBJ databases">
        <title>Evolution of pathogenesis and genome organization in the Tremellales.</title>
        <authorList>
            <person name="Cuomo C."/>
            <person name="Litvintseva A."/>
            <person name="Heitman J."/>
            <person name="Chen Y."/>
            <person name="Sun S."/>
            <person name="Springer D."/>
            <person name="Dromer F."/>
            <person name="Young S."/>
            <person name="Zeng Q."/>
            <person name="Chapman S."/>
            <person name="Gujja S."/>
            <person name="Saif S."/>
            <person name="Birren B."/>
        </authorList>
    </citation>
    <scope>NUCLEOTIDE SEQUENCE [LARGE SCALE GENOMIC DNA]</scope>
    <source>
        <strain evidence="3 4">CBS 6039</strain>
    </source>
</reference>
<feature type="region of interest" description="Disordered" evidence="1">
    <location>
        <begin position="94"/>
        <end position="117"/>
    </location>
</feature>
<evidence type="ECO:0000256" key="1">
    <source>
        <dbReference type="SAM" id="MobiDB-lite"/>
    </source>
</evidence>
<dbReference type="GO" id="GO:0005789">
    <property type="term" value="C:endoplasmic reticulum membrane"/>
    <property type="evidence" value="ECO:0007669"/>
    <property type="project" value="TreeGrafter"/>
</dbReference>
<comment type="caution">
    <text evidence="3">The sequence shown here is derived from an EMBL/GenBank/DDBJ whole genome shotgun (WGS) entry which is preliminary data.</text>
</comment>
<dbReference type="Pfam" id="PF08636">
    <property type="entry name" value="Pkr1"/>
    <property type="match status" value="1"/>
</dbReference>
<keyword evidence="4" id="KW-1185">Reference proteome</keyword>
<dbReference type="RefSeq" id="XP_018989269.1">
    <property type="nucleotide sequence ID" value="XM_019142698.1"/>
</dbReference>
<dbReference type="InterPro" id="IPR013945">
    <property type="entry name" value="Pkr1"/>
</dbReference>
<dbReference type="Proteomes" id="UP000094065">
    <property type="component" value="Unassembled WGS sequence"/>
</dbReference>
<evidence type="ECO:0000256" key="2">
    <source>
        <dbReference type="SAM" id="Phobius"/>
    </source>
</evidence>
<keyword evidence="2" id="KW-0472">Membrane</keyword>
<dbReference type="PANTHER" id="PTHR28251">
    <property type="entry name" value="V-TYPE ATPASE ASSEMBLY FACTOR PKR1"/>
    <property type="match status" value="1"/>
</dbReference>
<evidence type="ECO:0000313" key="4">
    <source>
        <dbReference type="Proteomes" id="UP000094065"/>
    </source>
</evidence>
<organism evidence="3 4">
    <name type="scientific">Cryptococcus amylolentus CBS 6039</name>
    <dbReference type="NCBI Taxonomy" id="1295533"/>
    <lineage>
        <taxon>Eukaryota</taxon>
        <taxon>Fungi</taxon>
        <taxon>Dikarya</taxon>
        <taxon>Basidiomycota</taxon>
        <taxon>Agaricomycotina</taxon>
        <taxon>Tremellomycetes</taxon>
        <taxon>Tremellales</taxon>
        <taxon>Cryptococcaceae</taxon>
        <taxon>Cryptococcus</taxon>
    </lineage>
</organism>
<proteinExistence type="predicted"/>
<accession>A0A1E3HAI2</accession>
<name>A0A1E3HAI2_9TREE</name>